<protein>
    <recommendedName>
        <fullName evidence="9">Phosphomethylpyrimidine synthase</fullName>
        <ecNumber evidence="9">4.1.99.17</ecNumber>
    </recommendedName>
</protein>
<dbReference type="NCBIfam" id="TIGR00190">
    <property type="entry name" value="thiC"/>
    <property type="match status" value="1"/>
</dbReference>
<sequence length="433" mass="46845">MTILEKARAGEVTAEMIVVAEKEGISPELIRQGVAAGEIIILKSTRPNIKPVAVGKGLYTKVSASVGMYEESDTIDGELAKIAAAVKAKTDTLMDLSVRGPIDAMREKVLSTVDRPVGTLPLYQTLAVAQEKYGTALDMTADDMFEIMEKQAAEGVSFLALHCGTTMDVVNRAKEEGRIDPLVSYGGSHLIGWMVHNQCENPLFTQYDRVLEICRKYDVVLSFADGMRPGSIADSLDGAQVQELVILGGLVKKARKAGVQVMVKGPGHVPLDRIQTTVELQKSLCGGAPYFVFGCLPTDSGVGMDHVTGAIGGAIASYYGADFLCYVTPAEHIGMPNVEDVYMGVMASRIAAHAGDIGKGHPNAIAWDEEMSVARRKLDWNRQMELAIDPETATKTWKARSTDFSSECTMCGDFCAMKVVGHYLREENKEARN</sequence>
<dbReference type="Pfam" id="PF01964">
    <property type="entry name" value="ThiC_Rad_SAM"/>
    <property type="match status" value="1"/>
</dbReference>
<evidence type="ECO:0000256" key="2">
    <source>
        <dbReference type="ARBA" id="ARBA00022485"/>
    </source>
</evidence>
<dbReference type="PANTHER" id="PTHR30557:SF1">
    <property type="entry name" value="PHOSPHOMETHYLPYRIMIDINE SYNTHASE, CHLOROPLASTIC"/>
    <property type="match status" value="1"/>
</dbReference>
<evidence type="ECO:0000256" key="6">
    <source>
        <dbReference type="ARBA" id="ARBA00023004"/>
    </source>
</evidence>
<gene>
    <name evidence="10" type="primary">thiC</name>
    <name evidence="10" type="ORF">GH807_01130</name>
</gene>
<proteinExistence type="predicted"/>
<organism evidence="10 11">
    <name type="scientific">Acetobacterium tundrae</name>
    <dbReference type="NCBI Taxonomy" id="132932"/>
    <lineage>
        <taxon>Bacteria</taxon>
        <taxon>Bacillati</taxon>
        <taxon>Bacillota</taxon>
        <taxon>Clostridia</taxon>
        <taxon>Eubacteriales</taxon>
        <taxon>Eubacteriaceae</taxon>
        <taxon>Acetobacterium</taxon>
    </lineage>
</organism>
<keyword evidence="4" id="KW-0479">Metal-binding</keyword>
<dbReference type="EC" id="4.1.99.17" evidence="9"/>
<keyword evidence="8" id="KW-0456">Lyase</keyword>
<evidence type="ECO:0000256" key="9">
    <source>
        <dbReference type="NCBIfam" id="TIGR00190"/>
    </source>
</evidence>
<dbReference type="InterPro" id="IPR038521">
    <property type="entry name" value="ThiC/Bza_core_dom"/>
</dbReference>
<comment type="cofactor">
    <cofactor evidence="1">
        <name>[4Fe-4S] cluster</name>
        <dbReference type="ChEBI" id="CHEBI:49883"/>
    </cofactor>
</comment>
<evidence type="ECO:0000313" key="11">
    <source>
        <dbReference type="Proteomes" id="UP000653358"/>
    </source>
</evidence>
<evidence type="ECO:0000256" key="4">
    <source>
        <dbReference type="ARBA" id="ARBA00022723"/>
    </source>
</evidence>
<evidence type="ECO:0000313" key="10">
    <source>
        <dbReference type="EMBL" id="MBC3795654.1"/>
    </source>
</evidence>
<evidence type="ECO:0000256" key="7">
    <source>
        <dbReference type="ARBA" id="ARBA00023014"/>
    </source>
</evidence>
<dbReference type="EMBL" id="WJBB01000001">
    <property type="protein sequence ID" value="MBC3795654.1"/>
    <property type="molecule type" value="Genomic_DNA"/>
</dbReference>
<dbReference type="SFLD" id="SFLDS00113">
    <property type="entry name" value="Radical_SAM_Phosphomethylpyrim"/>
    <property type="match status" value="1"/>
</dbReference>
<evidence type="ECO:0000256" key="1">
    <source>
        <dbReference type="ARBA" id="ARBA00001966"/>
    </source>
</evidence>
<dbReference type="Proteomes" id="UP000653358">
    <property type="component" value="Unassembled WGS sequence"/>
</dbReference>
<dbReference type="Gene3D" id="3.20.20.540">
    <property type="entry name" value="Radical SAM ThiC family, central domain"/>
    <property type="match status" value="1"/>
</dbReference>
<evidence type="ECO:0000256" key="5">
    <source>
        <dbReference type="ARBA" id="ARBA00022833"/>
    </source>
</evidence>
<comment type="caution">
    <text evidence="10">The sequence shown here is derived from an EMBL/GenBank/DDBJ whole genome shotgun (WGS) entry which is preliminary data.</text>
</comment>
<evidence type="ECO:0000256" key="8">
    <source>
        <dbReference type="ARBA" id="ARBA00023239"/>
    </source>
</evidence>
<keyword evidence="7" id="KW-0411">Iron-sulfur</keyword>
<reference evidence="10 11" key="1">
    <citation type="journal article" date="2020" name="mSystems">
        <title>Defining Genomic and Predicted Metabolic Features of the Acetobacterium Genus.</title>
        <authorList>
            <person name="Ross D.E."/>
            <person name="Marshall C.W."/>
            <person name="Gulliver D."/>
            <person name="May H.D."/>
            <person name="Norman R.S."/>
        </authorList>
    </citation>
    <scope>NUCLEOTIDE SEQUENCE [LARGE SCALE GENOMIC DNA]</scope>
    <source>
        <strain evidence="10 11">DSM 9173</strain>
    </source>
</reference>
<evidence type="ECO:0000256" key="3">
    <source>
        <dbReference type="ARBA" id="ARBA00022691"/>
    </source>
</evidence>
<keyword evidence="2" id="KW-0004">4Fe-4S</keyword>
<dbReference type="PANTHER" id="PTHR30557">
    <property type="entry name" value="THIAMINE BIOSYNTHESIS PROTEIN THIC"/>
    <property type="match status" value="1"/>
</dbReference>
<keyword evidence="6" id="KW-0408">Iron</keyword>
<dbReference type="NCBIfam" id="NF009895">
    <property type="entry name" value="PRK13352.1"/>
    <property type="match status" value="1"/>
</dbReference>
<dbReference type="RefSeq" id="WP_148601969.1">
    <property type="nucleotide sequence ID" value="NZ_RXYB01000001.1"/>
</dbReference>
<keyword evidence="3" id="KW-0949">S-adenosyl-L-methionine</keyword>
<dbReference type="SFLD" id="SFLDG01114">
    <property type="entry name" value="phosphomethylpyrimidine_syntha"/>
    <property type="match status" value="1"/>
</dbReference>
<dbReference type="Gene3D" id="6.10.250.620">
    <property type="match status" value="1"/>
</dbReference>
<keyword evidence="11" id="KW-1185">Reference proteome</keyword>
<keyword evidence="5" id="KW-0862">Zinc</keyword>
<name>A0ABR6WGP0_9FIRM</name>
<dbReference type="SFLD" id="SFLDF00407">
    <property type="entry name" value="phosphomethylpyrimidine_syntha"/>
    <property type="match status" value="1"/>
</dbReference>
<accession>A0ABR6WGP0</accession>
<dbReference type="InterPro" id="IPR002817">
    <property type="entry name" value="ThiC/BzaA/B"/>
</dbReference>